<keyword evidence="2" id="KW-1185">Reference proteome</keyword>
<evidence type="ECO:0000313" key="1">
    <source>
        <dbReference type="EMBL" id="KAK2603527.1"/>
    </source>
</evidence>
<organism evidence="1 2">
    <name type="scientific">Conoideocrella luteorostrata</name>
    <dbReference type="NCBI Taxonomy" id="1105319"/>
    <lineage>
        <taxon>Eukaryota</taxon>
        <taxon>Fungi</taxon>
        <taxon>Dikarya</taxon>
        <taxon>Ascomycota</taxon>
        <taxon>Pezizomycotina</taxon>
        <taxon>Sordariomycetes</taxon>
        <taxon>Hypocreomycetidae</taxon>
        <taxon>Hypocreales</taxon>
        <taxon>Clavicipitaceae</taxon>
        <taxon>Conoideocrella</taxon>
    </lineage>
</organism>
<proteinExistence type="predicted"/>
<name>A0AAJ0CUJ6_9HYPO</name>
<evidence type="ECO:0000313" key="2">
    <source>
        <dbReference type="Proteomes" id="UP001251528"/>
    </source>
</evidence>
<dbReference type="Proteomes" id="UP001251528">
    <property type="component" value="Unassembled WGS sequence"/>
</dbReference>
<reference evidence="1" key="1">
    <citation type="submission" date="2023-06" db="EMBL/GenBank/DDBJ databases">
        <title>Conoideocrella luteorostrata (Hypocreales: Clavicipitaceae), a potential biocontrol fungus for elongate hemlock scale in United States Christmas tree production areas.</title>
        <authorList>
            <person name="Barrett H."/>
            <person name="Lovett B."/>
            <person name="Macias A.M."/>
            <person name="Stajich J.E."/>
            <person name="Kasson M.T."/>
        </authorList>
    </citation>
    <scope>NUCLEOTIDE SEQUENCE</scope>
    <source>
        <strain evidence="1">ARSEF 14590</strain>
    </source>
</reference>
<gene>
    <name evidence="1" type="ORF">QQS21_004296</name>
</gene>
<dbReference type="EMBL" id="JASWJB010000062">
    <property type="protein sequence ID" value="KAK2603527.1"/>
    <property type="molecule type" value="Genomic_DNA"/>
</dbReference>
<comment type="caution">
    <text evidence="1">The sequence shown here is derived from an EMBL/GenBank/DDBJ whole genome shotgun (WGS) entry which is preliminary data.</text>
</comment>
<dbReference type="AlphaFoldDB" id="A0AAJ0CUJ6"/>
<protein>
    <submittedName>
        <fullName evidence="1">Uncharacterized protein</fullName>
    </submittedName>
</protein>
<sequence>MALAPLLEDGESVSLKILHIMSLLNPNAIYEEMLFRKHHDDRLSFWPSAASSVLHLEQYFKFSKNWLPSKVARLRHRLSCVYEELGQTKQAAQQLRSAKELRIEFKVELGPPGCPRVDFENRGHNVVLDQMVSIWAGRLYG</sequence>
<accession>A0AAJ0CUJ6</accession>